<evidence type="ECO:0000256" key="6">
    <source>
        <dbReference type="SAM" id="Phobius"/>
    </source>
</evidence>
<accession>A0A873HVW6</accession>
<evidence type="ECO:0000256" key="5">
    <source>
        <dbReference type="ARBA" id="ARBA00023136"/>
    </source>
</evidence>
<gene>
    <name evidence="7" type="primary">tatC</name>
    <name evidence="7" type="ORF">DBVPGmt_046</name>
</gene>
<dbReference type="AlphaFoldDB" id="A0A873HVW6"/>
<dbReference type="GO" id="GO:0043953">
    <property type="term" value="P:protein transport by the Tat complex"/>
    <property type="evidence" value="ECO:0007669"/>
    <property type="project" value="TreeGrafter"/>
</dbReference>
<evidence type="ECO:0000256" key="4">
    <source>
        <dbReference type="ARBA" id="ARBA00022989"/>
    </source>
</evidence>
<dbReference type="PANTHER" id="PTHR30371">
    <property type="entry name" value="SEC-INDEPENDENT PROTEIN TRANSLOCASE PROTEIN TATC"/>
    <property type="match status" value="1"/>
</dbReference>
<evidence type="ECO:0000313" key="7">
    <source>
        <dbReference type="EMBL" id="QOZ41738.1"/>
    </source>
</evidence>
<dbReference type="PANTHER" id="PTHR30371:SF0">
    <property type="entry name" value="SEC-INDEPENDENT PROTEIN TRANSLOCASE PROTEIN TATC, CHLOROPLASTIC-RELATED"/>
    <property type="match status" value="1"/>
</dbReference>
<dbReference type="GO" id="GO:0033281">
    <property type="term" value="C:TAT protein transport complex"/>
    <property type="evidence" value="ECO:0007669"/>
    <property type="project" value="TreeGrafter"/>
</dbReference>
<sequence>MNKELINDFVNSNKNKQENLYIPIYKHYNELRYRITYLIISLSFALITSYNYRLELLYLLSRPFLQLNQILQSTDVSEALSSIIKLCILSSLIVCFFYFLYQYWSFLVPSQYKFERIKTSLILLTILILVSLESLLIYFIIFPLICEIFSSFQVYVDNFDEKMNINDTYKIIEMSPRIGSILSSTIQIYIILSLLFQVPLVFVLLFSWNWINCFSICKNRKIVYFFLICFSSLISPPEFLSQIACLTLLSILFEFSLWLGCIFYLKNNIK</sequence>
<comment type="similarity">
    <text evidence="2">Belongs to the TatC family.</text>
</comment>
<evidence type="ECO:0000256" key="3">
    <source>
        <dbReference type="ARBA" id="ARBA00022692"/>
    </source>
</evidence>
<dbReference type="GO" id="GO:0065002">
    <property type="term" value="P:intracellular protein transmembrane transport"/>
    <property type="evidence" value="ECO:0007669"/>
    <property type="project" value="TreeGrafter"/>
</dbReference>
<dbReference type="Pfam" id="PF00902">
    <property type="entry name" value="TatC"/>
    <property type="match status" value="1"/>
</dbReference>
<reference evidence="7" key="1">
    <citation type="journal article" name="Front. Plant Sci.">
        <title>Sequencing and Analysis of the Complete Organellar Genomes of Prototheca wickerhamii.</title>
        <authorList>
            <person name="Bakula Z."/>
            <person name="Gromadka R."/>
            <person name="Gawor J."/>
            <person name="Siedlecki P."/>
            <person name="Pomorski J.J."/>
            <person name="Maciszewski K."/>
            <person name="Gromadka A."/>
            <person name="Karnkowska A."/>
            <person name="Jagielski T."/>
        </authorList>
    </citation>
    <scope>NUCLEOTIDE SEQUENCE</scope>
    <source>
        <strain evidence="7">DBVPG</strain>
    </source>
</reference>
<feature type="transmembrane region" description="Helical" evidence="6">
    <location>
        <begin position="246"/>
        <end position="265"/>
    </location>
</feature>
<feature type="transmembrane region" description="Helical" evidence="6">
    <location>
        <begin position="186"/>
        <end position="210"/>
    </location>
</feature>
<feature type="transmembrane region" description="Helical" evidence="6">
    <location>
        <begin position="121"/>
        <end position="145"/>
    </location>
</feature>
<evidence type="ECO:0000256" key="1">
    <source>
        <dbReference type="ARBA" id="ARBA00004141"/>
    </source>
</evidence>
<keyword evidence="4 6" id="KW-1133">Transmembrane helix</keyword>
<dbReference type="EMBL" id="MN794237">
    <property type="protein sequence ID" value="QOZ41738.1"/>
    <property type="molecule type" value="Genomic_DNA"/>
</dbReference>
<comment type="subcellular location">
    <subcellularLocation>
        <location evidence="1">Membrane</location>
        <topology evidence="1">Multi-pass membrane protein</topology>
    </subcellularLocation>
</comment>
<keyword evidence="7" id="KW-0496">Mitochondrion</keyword>
<name>A0A873HVW6_PROWI</name>
<dbReference type="InterPro" id="IPR002033">
    <property type="entry name" value="TatC"/>
</dbReference>
<proteinExistence type="inferred from homology"/>
<evidence type="ECO:0000256" key="2">
    <source>
        <dbReference type="ARBA" id="ARBA00008882"/>
    </source>
</evidence>
<dbReference type="GO" id="GO:0009977">
    <property type="term" value="F:proton motive force dependent protein transmembrane transporter activity"/>
    <property type="evidence" value="ECO:0007669"/>
    <property type="project" value="TreeGrafter"/>
</dbReference>
<feature type="transmembrane region" description="Helical" evidence="6">
    <location>
        <begin position="222"/>
        <end position="240"/>
    </location>
</feature>
<protein>
    <submittedName>
        <fullName evidence="7">TatC</fullName>
    </submittedName>
</protein>
<geneLocation type="mitochondrion" evidence="7"/>
<keyword evidence="5 6" id="KW-0472">Membrane</keyword>
<keyword evidence="3 6" id="KW-0812">Transmembrane</keyword>
<feature type="transmembrane region" description="Helical" evidence="6">
    <location>
        <begin position="83"/>
        <end position="101"/>
    </location>
</feature>
<dbReference type="PRINTS" id="PR01840">
    <property type="entry name" value="TATCFAMILY"/>
</dbReference>
<organism evidence="7">
    <name type="scientific">Prototheca wickerhamii</name>
    <dbReference type="NCBI Taxonomy" id="3111"/>
    <lineage>
        <taxon>Eukaryota</taxon>
        <taxon>Viridiplantae</taxon>
        <taxon>Chlorophyta</taxon>
        <taxon>core chlorophytes</taxon>
        <taxon>Trebouxiophyceae</taxon>
        <taxon>Chlorellales</taxon>
        <taxon>Chlorellaceae</taxon>
        <taxon>Prototheca</taxon>
    </lineage>
</organism>
<feature type="transmembrane region" description="Helical" evidence="6">
    <location>
        <begin position="35"/>
        <end position="52"/>
    </location>
</feature>